<name>A0A2G6K9S9_9BACT</name>
<organism evidence="1 2">
    <name type="scientific">candidate division KSB3 bacterium</name>
    <dbReference type="NCBI Taxonomy" id="2044937"/>
    <lineage>
        <taxon>Bacteria</taxon>
        <taxon>candidate division KSB3</taxon>
    </lineage>
</organism>
<comment type="caution">
    <text evidence="1">The sequence shown here is derived from an EMBL/GenBank/DDBJ whole genome shotgun (WGS) entry which is preliminary data.</text>
</comment>
<gene>
    <name evidence="1" type="ORF">CSA56_15575</name>
</gene>
<reference evidence="1 2" key="1">
    <citation type="submission" date="2017-10" db="EMBL/GenBank/DDBJ databases">
        <title>Novel microbial diversity and functional potential in the marine mammal oral microbiome.</title>
        <authorList>
            <person name="Dudek N.K."/>
            <person name="Sun C.L."/>
            <person name="Burstein D."/>
            <person name="Kantor R.S."/>
            <person name="Aliaga Goltsman D.S."/>
            <person name="Bik E.M."/>
            <person name="Thomas B.C."/>
            <person name="Banfield J.F."/>
            <person name="Relman D.A."/>
        </authorList>
    </citation>
    <scope>NUCLEOTIDE SEQUENCE [LARGE SCALE GENOMIC DNA]</scope>
    <source>
        <strain evidence="1">DOLJORAL78_47_16</strain>
    </source>
</reference>
<evidence type="ECO:0000313" key="1">
    <source>
        <dbReference type="EMBL" id="PIE32427.1"/>
    </source>
</evidence>
<sequence>MTFIIYCILEKQSGVQMSILPRSLIYNEARTTLRSCSALKNCCSEGQILIKNIIVYTVIMKEIQVSRFSCEYIGMGGLQKNEKGAPAYLKSGQVEGVFLLNFLAQVCRDFFMMRPNSFSFTGKN</sequence>
<dbReference type="Proteomes" id="UP000230821">
    <property type="component" value="Unassembled WGS sequence"/>
</dbReference>
<protein>
    <submittedName>
        <fullName evidence="1">Uncharacterized protein</fullName>
    </submittedName>
</protein>
<proteinExistence type="predicted"/>
<accession>A0A2G6K9S9</accession>
<dbReference type="AlphaFoldDB" id="A0A2G6K9S9"/>
<dbReference type="EMBL" id="PDSK01000114">
    <property type="protein sequence ID" value="PIE32427.1"/>
    <property type="molecule type" value="Genomic_DNA"/>
</dbReference>
<evidence type="ECO:0000313" key="2">
    <source>
        <dbReference type="Proteomes" id="UP000230821"/>
    </source>
</evidence>